<evidence type="ECO:0000256" key="10">
    <source>
        <dbReference type="ARBA" id="ARBA00022840"/>
    </source>
</evidence>
<keyword evidence="11 15" id="KW-1133">Transmembrane helix</keyword>
<keyword evidence="14" id="KW-0175">Coiled coil</keyword>
<dbReference type="Pfam" id="PF00672">
    <property type="entry name" value="HAMP"/>
    <property type="match status" value="1"/>
</dbReference>
<evidence type="ECO:0000259" key="16">
    <source>
        <dbReference type="PROSITE" id="PS50109"/>
    </source>
</evidence>
<dbReference type="Proteomes" id="UP000460412">
    <property type="component" value="Unassembled WGS sequence"/>
</dbReference>
<evidence type="ECO:0000256" key="9">
    <source>
        <dbReference type="ARBA" id="ARBA00022777"/>
    </source>
</evidence>
<comment type="catalytic activity">
    <reaction evidence="1">
        <text>ATP + protein L-histidine = ADP + protein N-phospho-L-histidine.</text>
        <dbReference type="EC" id="2.7.13.3"/>
    </reaction>
</comment>
<keyword evidence="12" id="KW-0902">Two-component regulatory system</keyword>
<evidence type="ECO:0000313" key="19">
    <source>
        <dbReference type="Proteomes" id="UP000460412"/>
    </source>
</evidence>
<evidence type="ECO:0000256" key="14">
    <source>
        <dbReference type="SAM" id="Coils"/>
    </source>
</evidence>
<gene>
    <name evidence="18" type="ORF">GN277_13555</name>
</gene>
<dbReference type="SMART" id="SM00387">
    <property type="entry name" value="HATPase_c"/>
    <property type="match status" value="1"/>
</dbReference>
<feature type="transmembrane region" description="Helical" evidence="15">
    <location>
        <begin position="164"/>
        <end position="187"/>
    </location>
</feature>
<evidence type="ECO:0000256" key="7">
    <source>
        <dbReference type="ARBA" id="ARBA00022692"/>
    </source>
</evidence>
<dbReference type="Gene3D" id="3.30.565.10">
    <property type="entry name" value="Histidine kinase-like ATPase, C-terminal domain"/>
    <property type="match status" value="1"/>
</dbReference>
<dbReference type="AlphaFoldDB" id="A0A7X3MH79"/>
<evidence type="ECO:0000256" key="11">
    <source>
        <dbReference type="ARBA" id="ARBA00022989"/>
    </source>
</evidence>
<evidence type="ECO:0000256" key="1">
    <source>
        <dbReference type="ARBA" id="ARBA00000085"/>
    </source>
</evidence>
<dbReference type="SUPFAM" id="SSF158472">
    <property type="entry name" value="HAMP domain-like"/>
    <property type="match status" value="1"/>
</dbReference>
<dbReference type="CDD" id="cd06225">
    <property type="entry name" value="HAMP"/>
    <property type="match status" value="1"/>
</dbReference>
<dbReference type="InterPro" id="IPR005467">
    <property type="entry name" value="His_kinase_dom"/>
</dbReference>
<evidence type="ECO:0000259" key="17">
    <source>
        <dbReference type="PROSITE" id="PS50885"/>
    </source>
</evidence>
<keyword evidence="5" id="KW-0597">Phosphoprotein</keyword>
<protein>
    <recommendedName>
        <fullName evidence="3">histidine kinase</fullName>
        <ecNumber evidence="3">2.7.13.3</ecNumber>
    </recommendedName>
</protein>
<feature type="transmembrane region" description="Helical" evidence="15">
    <location>
        <begin position="20"/>
        <end position="42"/>
    </location>
</feature>
<keyword evidence="9" id="KW-0418">Kinase</keyword>
<dbReference type="PROSITE" id="PS50109">
    <property type="entry name" value="HIS_KIN"/>
    <property type="match status" value="1"/>
</dbReference>
<dbReference type="SUPFAM" id="SSF47384">
    <property type="entry name" value="Homodimeric domain of signal transducing histidine kinase"/>
    <property type="match status" value="1"/>
</dbReference>
<proteinExistence type="predicted"/>
<dbReference type="SMART" id="SM00304">
    <property type="entry name" value="HAMP"/>
    <property type="match status" value="1"/>
</dbReference>
<evidence type="ECO:0000256" key="15">
    <source>
        <dbReference type="SAM" id="Phobius"/>
    </source>
</evidence>
<keyword evidence="8" id="KW-0547">Nucleotide-binding</keyword>
<dbReference type="EC" id="2.7.13.3" evidence="3"/>
<evidence type="ECO:0000313" key="18">
    <source>
        <dbReference type="EMBL" id="MXP76381.1"/>
    </source>
</evidence>
<evidence type="ECO:0000256" key="5">
    <source>
        <dbReference type="ARBA" id="ARBA00022553"/>
    </source>
</evidence>
<organism evidence="18 19">
    <name type="scientific">Sporofaciens musculi</name>
    <dbReference type="NCBI Taxonomy" id="2681861"/>
    <lineage>
        <taxon>Bacteria</taxon>
        <taxon>Bacillati</taxon>
        <taxon>Bacillota</taxon>
        <taxon>Clostridia</taxon>
        <taxon>Lachnospirales</taxon>
        <taxon>Lachnospiraceae</taxon>
        <taxon>Sporofaciens</taxon>
    </lineage>
</organism>
<dbReference type="SUPFAM" id="SSF55874">
    <property type="entry name" value="ATPase domain of HSP90 chaperone/DNA topoisomerase II/histidine kinase"/>
    <property type="match status" value="1"/>
</dbReference>
<keyword evidence="6" id="KW-0808">Transferase</keyword>
<comment type="caution">
    <text evidence="18">The sequence shown here is derived from an EMBL/GenBank/DDBJ whole genome shotgun (WGS) entry which is preliminary data.</text>
</comment>
<dbReference type="PROSITE" id="PS50885">
    <property type="entry name" value="HAMP"/>
    <property type="match status" value="1"/>
</dbReference>
<evidence type="ECO:0000256" key="8">
    <source>
        <dbReference type="ARBA" id="ARBA00022741"/>
    </source>
</evidence>
<dbReference type="InterPro" id="IPR003661">
    <property type="entry name" value="HisK_dim/P_dom"/>
</dbReference>
<dbReference type="InterPro" id="IPR036890">
    <property type="entry name" value="HATPase_C_sf"/>
</dbReference>
<dbReference type="Gene3D" id="6.10.340.10">
    <property type="match status" value="1"/>
</dbReference>
<dbReference type="FunFam" id="3.30.565.10:FF:000006">
    <property type="entry name" value="Sensor histidine kinase WalK"/>
    <property type="match status" value="1"/>
</dbReference>
<feature type="domain" description="Histidine kinase" evidence="16">
    <location>
        <begin position="256"/>
        <end position="470"/>
    </location>
</feature>
<evidence type="ECO:0000256" key="4">
    <source>
        <dbReference type="ARBA" id="ARBA00022475"/>
    </source>
</evidence>
<name>A0A7X3MH79_9FIRM</name>
<dbReference type="RefSeq" id="WP_159751520.1">
    <property type="nucleotide sequence ID" value="NZ_WUQX01000001.1"/>
</dbReference>
<evidence type="ECO:0000256" key="6">
    <source>
        <dbReference type="ARBA" id="ARBA00022679"/>
    </source>
</evidence>
<dbReference type="SMART" id="SM00388">
    <property type="entry name" value="HisKA"/>
    <property type="match status" value="1"/>
</dbReference>
<dbReference type="GO" id="GO:0005886">
    <property type="term" value="C:plasma membrane"/>
    <property type="evidence" value="ECO:0007669"/>
    <property type="project" value="UniProtKB-SubCell"/>
</dbReference>
<dbReference type="PANTHER" id="PTHR45528:SF1">
    <property type="entry name" value="SENSOR HISTIDINE KINASE CPXA"/>
    <property type="match status" value="1"/>
</dbReference>
<keyword evidence="19" id="KW-1185">Reference proteome</keyword>
<dbReference type="InterPro" id="IPR003660">
    <property type="entry name" value="HAMP_dom"/>
</dbReference>
<dbReference type="Pfam" id="PF02518">
    <property type="entry name" value="HATPase_c"/>
    <property type="match status" value="1"/>
</dbReference>
<feature type="domain" description="HAMP" evidence="17">
    <location>
        <begin position="189"/>
        <end position="241"/>
    </location>
</feature>
<accession>A0A7X3MH79</accession>
<comment type="subcellular location">
    <subcellularLocation>
        <location evidence="2">Cell membrane</location>
        <topology evidence="2">Multi-pass membrane protein</topology>
    </subcellularLocation>
</comment>
<keyword evidence="4" id="KW-1003">Cell membrane</keyword>
<dbReference type="PANTHER" id="PTHR45528">
    <property type="entry name" value="SENSOR HISTIDINE KINASE CPXA"/>
    <property type="match status" value="1"/>
</dbReference>
<dbReference type="GO" id="GO:0005524">
    <property type="term" value="F:ATP binding"/>
    <property type="evidence" value="ECO:0007669"/>
    <property type="project" value="UniProtKB-KW"/>
</dbReference>
<dbReference type="Pfam" id="PF00512">
    <property type="entry name" value="HisKA"/>
    <property type="match status" value="1"/>
</dbReference>
<evidence type="ECO:0000256" key="12">
    <source>
        <dbReference type="ARBA" id="ARBA00023012"/>
    </source>
</evidence>
<dbReference type="EMBL" id="WUQX01000001">
    <property type="protein sequence ID" value="MXP76381.1"/>
    <property type="molecule type" value="Genomic_DNA"/>
</dbReference>
<dbReference type="InterPro" id="IPR003594">
    <property type="entry name" value="HATPase_dom"/>
</dbReference>
<keyword evidence="10" id="KW-0067">ATP-binding</keyword>
<feature type="coiled-coil region" evidence="14">
    <location>
        <begin position="226"/>
        <end position="256"/>
    </location>
</feature>
<evidence type="ECO:0000256" key="3">
    <source>
        <dbReference type="ARBA" id="ARBA00012438"/>
    </source>
</evidence>
<reference evidence="18 19" key="1">
    <citation type="submission" date="2019-12" db="EMBL/GenBank/DDBJ databases">
        <title>Sporaefaciens musculi gen. nov., sp. nov., a novel bacterium isolated from the caecum of an obese mouse.</title>
        <authorList>
            <person name="Rasmussen T.S."/>
            <person name="Streidl T."/>
            <person name="Hitch T.C.A."/>
            <person name="Wortmann E."/>
            <person name="Deptula P."/>
            <person name="Hansen M."/>
            <person name="Nielsen D.S."/>
            <person name="Clavel T."/>
            <person name="Vogensen F.K."/>
        </authorList>
    </citation>
    <scope>NUCLEOTIDE SEQUENCE [LARGE SCALE GENOMIC DNA]</scope>
    <source>
        <strain evidence="18 19">WCA-9-b2</strain>
    </source>
</reference>
<dbReference type="InterPro" id="IPR004358">
    <property type="entry name" value="Sig_transdc_His_kin-like_C"/>
</dbReference>
<dbReference type="GO" id="GO:0000155">
    <property type="term" value="F:phosphorelay sensor kinase activity"/>
    <property type="evidence" value="ECO:0007669"/>
    <property type="project" value="InterPro"/>
</dbReference>
<sequence length="470" mass="53916">MSKKSNRKKSSVFRQLVASYIVFSMVSVFLLYLCMFGILLFIGGGQLESLAPYDLVDKKGNIRDLDSFKRLGGWIEQLDDSYHVTKVYGEKKDLADSYTMEELTEYLITDNLVETTTSASEYRGYLKAVKTEEHTVYYLMKIARDALQMSYTYNVAKDSQSVRVAVTSFISFGLLFLLSCLTMSAYLSRKIRIPLKKITEGMDKVRAGDSQVRLDFEAQREFGEIRDTFNIMINQLEEEKRRKQQDEERKNRMLLEISHDIKTPVSTIKSSANVLEEGLVKPDELSRYYQMIDKKAGRVNTLVNELFQLLKMEDKGYTLQIEKTDICELVRQLCAEFYEEITGRGLDFQIQIPEEPIHAEIDRKEFSRVMENLLGNAVKYNQTGRSILVKVRQEEKMAEITVQDDGEEIGKELRPVLFDPFVRGDSARQTKGGTGLGLAIAGKIVEKHGGDIRYVRQDNENIFVVRLANV</sequence>
<keyword evidence="7 15" id="KW-0812">Transmembrane</keyword>
<dbReference type="InterPro" id="IPR050398">
    <property type="entry name" value="HssS/ArlS-like"/>
</dbReference>
<dbReference type="PRINTS" id="PR00344">
    <property type="entry name" value="BCTRLSENSOR"/>
</dbReference>
<keyword evidence="13 15" id="KW-0472">Membrane</keyword>
<dbReference type="Gene3D" id="1.10.287.130">
    <property type="match status" value="1"/>
</dbReference>
<dbReference type="CDD" id="cd00082">
    <property type="entry name" value="HisKA"/>
    <property type="match status" value="1"/>
</dbReference>
<evidence type="ECO:0000256" key="2">
    <source>
        <dbReference type="ARBA" id="ARBA00004651"/>
    </source>
</evidence>
<dbReference type="CDD" id="cd00075">
    <property type="entry name" value="HATPase"/>
    <property type="match status" value="1"/>
</dbReference>
<dbReference type="InterPro" id="IPR036097">
    <property type="entry name" value="HisK_dim/P_sf"/>
</dbReference>
<evidence type="ECO:0000256" key="13">
    <source>
        <dbReference type="ARBA" id="ARBA00023136"/>
    </source>
</evidence>